<gene>
    <name evidence="2" type="ORF">GWI33_021261</name>
</gene>
<feature type="region of interest" description="Disordered" evidence="1">
    <location>
        <begin position="1"/>
        <end position="32"/>
    </location>
</feature>
<sequence length="142" mass="15486">MVREQDLSAPTTPVTADRWCGPSASVSPKNSSASFSVVLQSSSYAGTDKRQAVRPNAHPRHLTPSRSTQPGVHSAVDARCITSAPVTWSNFFSSVQFNPKQFLLTKNITTISVFSTFSRSLWCLMLVKVIGDTFGLNVFGYL</sequence>
<dbReference type="EMBL" id="JAACXV010014634">
    <property type="protein sequence ID" value="KAF7265267.1"/>
    <property type="molecule type" value="Genomic_DNA"/>
</dbReference>
<evidence type="ECO:0000313" key="3">
    <source>
        <dbReference type="Proteomes" id="UP000625711"/>
    </source>
</evidence>
<keyword evidence="3" id="KW-1185">Reference proteome</keyword>
<organism evidence="2 3">
    <name type="scientific">Rhynchophorus ferrugineus</name>
    <name type="common">Red palm weevil</name>
    <name type="synonym">Curculio ferrugineus</name>
    <dbReference type="NCBI Taxonomy" id="354439"/>
    <lineage>
        <taxon>Eukaryota</taxon>
        <taxon>Metazoa</taxon>
        <taxon>Ecdysozoa</taxon>
        <taxon>Arthropoda</taxon>
        <taxon>Hexapoda</taxon>
        <taxon>Insecta</taxon>
        <taxon>Pterygota</taxon>
        <taxon>Neoptera</taxon>
        <taxon>Endopterygota</taxon>
        <taxon>Coleoptera</taxon>
        <taxon>Polyphaga</taxon>
        <taxon>Cucujiformia</taxon>
        <taxon>Curculionidae</taxon>
        <taxon>Dryophthorinae</taxon>
        <taxon>Rhynchophorus</taxon>
    </lineage>
</organism>
<feature type="region of interest" description="Disordered" evidence="1">
    <location>
        <begin position="46"/>
        <end position="73"/>
    </location>
</feature>
<name>A0A834HQS3_RHYFE</name>
<dbReference type="AlphaFoldDB" id="A0A834HQS3"/>
<evidence type="ECO:0000256" key="1">
    <source>
        <dbReference type="SAM" id="MobiDB-lite"/>
    </source>
</evidence>
<dbReference type="Proteomes" id="UP000625711">
    <property type="component" value="Unassembled WGS sequence"/>
</dbReference>
<reference evidence="2" key="1">
    <citation type="submission" date="2020-08" db="EMBL/GenBank/DDBJ databases">
        <title>Genome sequencing and assembly of the red palm weevil Rhynchophorus ferrugineus.</title>
        <authorList>
            <person name="Dias G.B."/>
            <person name="Bergman C.M."/>
            <person name="Manee M."/>
        </authorList>
    </citation>
    <scope>NUCLEOTIDE SEQUENCE</scope>
    <source>
        <strain evidence="2">AA-2017</strain>
        <tissue evidence="2">Whole larva</tissue>
    </source>
</reference>
<comment type="caution">
    <text evidence="2">The sequence shown here is derived from an EMBL/GenBank/DDBJ whole genome shotgun (WGS) entry which is preliminary data.</text>
</comment>
<accession>A0A834HQS3</accession>
<evidence type="ECO:0000313" key="2">
    <source>
        <dbReference type="EMBL" id="KAF7265267.1"/>
    </source>
</evidence>
<proteinExistence type="predicted"/>
<protein>
    <submittedName>
        <fullName evidence="2">Uncharacterized protein</fullName>
    </submittedName>
</protein>
<feature type="compositionally biased region" description="Low complexity" evidence="1">
    <location>
        <begin position="22"/>
        <end position="32"/>
    </location>
</feature>